<organism evidence="3 4">
    <name type="scientific">Lunasporangiospora selenospora</name>
    <dbReference type="NCBI Taxonomy" id="979761"/>
    <lineage>
        <taxon>Eukaryota</taxon>
        <taxon>Fungi</taxon>
        <taxon>Fungi incertae sedis</taxon>
        <taxon>Mucoromycota</taxon>
        <taxon>Mortierellomycotina</taxon>
        <taxon>Mortierellomycetes</taxon>
        <taxon>Mortierellales</taxon>
        <taxon>Mortierellaceae</taxon>
        <taxon>Lunasporangiospora</taxon>
    </lineage>
</organism>
<dbReference type="InterPro" id="IPR000421">
    <property type="entry name" value="FA58C"/>
</dbReference>
<dbReference type="Pfam" id="PF00754">
    <property type="entry name" value="F5_F8_type_C"/>
    <property type="match status" value="1"/>
</dbReference>
<keyword evidence="4" id="KW-1185">Reference proteome</keyword>
<evidence type="ECO:0000313" key="3">
    <source>
        <dbReference type="EMBL" id="KAF9566646.1"/>
    </source>
</evidence>
<comment type="caution">
    <text evidence="3">The sequence shown here is derived from an EMBL/GenBank/DDBJ whole genome shotgun (WGS) entry which is preliminary data.</text>
</comment>
<dbReference type="PANTHER" id="PTHR11051:SF8">
    <property type="entry name" value="PROTEIN-GLUCOSYLGALACTOSYLHYDROXYLYSINE GLUCOSIDASE"/>
    <property type="match status" value="1"/>
</dbReference>
<evidence type="ECO:0000313" key="4">
    <source>
        <dbReference type="Proteomes" id="UP000780801"/>
    </source>
</evidence>
<evidence type="ECO:0000259" key="2">
    <source>
        <dbReference type="PROSITE" id="PS50022"/>
    </source>
</evidence>
<comment type="similarity">
    <text evidence="1">Belongs to the glycosyl hydrolase 65 family.</text>
</comment>
<dbReference type="InterPro" id="IPR008928">
    <property type="entry name" value="6-hairpin_glycosidase_sf"/>
</dbReference>
<dbReference type="PROSITE" id="PS50022">
    <property type="entry name" value="FA58C_3"/>
    <property type="match status" value="1"/>
</dbReference>
<sequence>MAFYAGANSPNGPGMTYSIYSITAAQLSSQGCESFSYMLQSSEPYVRAPFSQFSEQMVDVYANNGGTNPAYTFLTGHGGYLQIWTHGYTGYRPRYDCFYLDPSLPPQLAPDGFTVKGMKWQGSVFDITIKGSQTTIVRRSGKTRQACVQIGTRNSKSGKFQLSVGQTLRVGTYRSDLNGTLVPGNKAQCPPKATTNTPIFPGQYGLAAVDGSNATYWRPSTKSASTLQVDLGKVQTIRGFHLNFNNNPPQNYTILAGTSDGPTGFKKVAQVDKVEISAPYDPETAHIVMIRMGNTSDVTLSQPVKARFLQLVVEGAQKVDNSGAGATVAEFAAV</sequence>
<dbReference type="InterPro" id="IPR008979">
    <property type="entry name" value="Galactose-bd-like_sf"/>
</dbReference>
<dbReference type="PANTHER" id="PTHR11051">
    <property type="entry name" value="GLYCOSYL HYDROLASE-RELATED"/>
    <property type="match status" value="1"/>
</dbReference>
<gene>
    <name evidence="3" type="primary">ATH1_2</name>
    <name evidence="3" type="ORF">BGW38_008870</name>
</gene>
<dbReference type="Gene3D" id="2.60.120.260">
    <property type="entry name" value="Galactose-binding domain-like"/>
    <property type="match status" value="1"/>
</dbReference>
<accession>A0A9P6FJK4</accession>
<dbReference type="SUPFAM" id="SSF49785">
    <property type="entry name" value="Galactose-binding domain-like"/>
    <property type="match status" value="1"/>
</dbReference>
<dbReference type="Proteomes" id="UP000780801">
    <property type="component" value="Unassembled WGS sequence"/>
</dbReference>
<dbReference type="SUPFAM" id="SSF48208">
    <property type="entry name" value="Six-hairpin glycosidases"/>
    <property type="match status" value="1"/>
</dbReference>
<dbReference type="AlphaFoldDB" id="A0A9P6FJK4"/>
<proteinExistence type="inferred from homology"/>
<dbReference type="OrthoDB" id="200349at2759"/>
<dbReference type="EMBL" id="JAABOA010006262">
    <property type="protein sequence ID" value="KAF9566646.1"/>
    <property type="molecule type" value="Genomic_DNA"/>
</dbReference>
<dbReference type="GO" id="GO:0005993">
    <property type="term" value="P:trehalose catabolic process"/>
    <property type="evidence" value="ECO:0007669"/>
    <property type="project" value="TreeGrafter"/>
</dbReference>
<protein>
    <submittedName>
        <fullName evidence="3">Alpha,alpha-trehalase ath1</fullName>
    </submittedName>
</protein>
<reference evidence="3" key="1">
    <citation type="journal article" date="2020" name="Fungal Divers.">
        <title>Resolving the Mortierellaceae phylogeny through synthesis of multi-gene phylogenetics and phylogenomics.</title>
        <authorList>
            <person name="Vandepol N."/>
            <person name="Liber J."/>
            <person name="Desiro A."/>
            <person name="Na H."/>
            <person name="Kennedy M."/>
            <person name="Barry K."/>
            <person name="Grigoriev I.V."/>
            <person name="Miller A.N."/>
            <person name="O'Donnell K."/>
            <person name="Stajich J.E."/>
            <person name="Bonito G."/>
        </authorList>
    </citation>
    <scope>NUCLEOTIDE SEQUENCE</scope>
    <source>
        <strain evidence="3">KOD1015</strain>
    </source>
</reference>
<dbReference type="GO" id="GO:0004555">
    <property type="term" value="F:alpha,alpha-trehalase activity"/>
    <property type="evidence" value="ECO:0007669"/>
    <property type="project" value="TreeGrafter"/>
</dbReference>
<name>A0A9P6FJK4_9FUNG</name>
<dbReference type="GO" id="GO:0009277">
    <property type="term" value="C:fungal-type cell wall"/>
    <property type="evidence" value="ECO:0007669"/>
    <property type="project" value="TreeGrafter"/>
</dbReference>
<evidence type="ECO:0000256" key="1">
    <source>
        <dbReference type="ARBA" id="ARBA00006768"/>
    </source>
</evidence>
<feature type="domain" description="F5/8 type C" evidence="2">
    <location>
        <begin position="174"/>
        <end position="334"/>
    </location>
</feature>